<feature type="compositionally biased region" description="Low complexity" evidence="1">
    <location>
        <begin position="708"/>
        <end position="723"/>
    </location>
</feature>
<dbReference type="InterPro" id="IPR022198">
    <property type="entry name" value="DUF3723"/>
</dbReference>
<evidence type="ECO:0000256" key="1">
    <source>
        <dbReference type="SAM" id="MobiDB-lite"/>
    </source>
</evidence>
<dbReference type="EMBL" id="JAOQAZ010000037">
    <property type="protein sequence ID" value="KAJ4248078.1"/>
    <property type="molecule type" value="Genomic_DNA"/>
</dbReference>
<feature type="compositionally biased region" description="Polar residues" evidence="1">
    <location>
        <begin position="724"/>
        <end position="735"/>
    </location>
</feature>
<feature type="compositionally biased region" description="Polar residues" evidence="1">
    <location>
        <begin position="1024"/>
        <end position="1035"/>
    </location>
</feature>
<evidence type="ECO:0000313" key="3">
    <source>
        <dbReference type="Proteomes" id="UP001152049"/>
    </source>
</evidence>
<feature type="region of interest" description="Disordered" evidence="1">
    <location>
        <begin position="1006"/>
        <end position="1037"/>
    </location>
</feature>
<sequence length="1219" mass="136337">MELVGIVRCPVDSLFPYGKGRQIDQDAVDRIWKYFDKTERRPSDERNQIRGIVTPGDLNTILSTLHVTRQVLKSTIQQGGYPLLSDHRIACLDGKHRLRALAQNRPLSWWVVRLYCVQGSWLRFPFQLSTSSANRQALQDQVEYTSHEIPYSDAEIYRLVRKYMRAKDKLRERECRARLTSCKNVSLKGLLKNFQLVQDLDALDRFPGVTGGLKLGNVHKHLALHIDEQISHYLRHILSVWKDITGDNPRVNAAVDLETVQCLQFRAPSTSEVDKLAIRRMFTDGTLFRGLKDLDLRDVVRDKVLSVQVIIPSLETFHENMKYISLGAKFLREHFAVPLQDNRRETPTLYQSLGDDWSDPGAYYVEVADSRLESVTGRPTRYSAYKHLFIAVLRHFARLTANHPRQDVRGETMPSFPERSRIQYLTQLARSQGFDNVKITGILNSESGHPSVPDYVPRAGTPADWRGGIPFTKNYISLQSLAFPPQLEGPADRGRRSPSTLFVMQDIIDAFFEKTNDLASLGGEQRPLVPSTQQHIPSSNEDRGLSDEEDLYSATDREEDVEMAETGRDTLTHVMEDDKAIDRRSMVNMLGPRSRRIAKERPKSAVSEGAGRSIPIDEDTMHRQAHRSPHFLSEEDLRATISHDTSPALGQTAVRRGEDSVGGQSREGRTRSIAGVSRRSTVRSTTSTTNSTQGELHTLREPQAVRQGPPTAGSPGAASAHSTRPNSLSDGSSAAGNPATLRGFLPARSPAHASVRSKGSSEHETDGLRQLAVDSPVEMSPDEPTTLREIPTARRPQRTTSSHDEDATHNSSSHHSGGSRRLEADFPADLNYPPATIREPQIARPPPEIITGPSEVSAESLTSSDHHGGSSNEDEIGMIQPLRADRLRQLEANHVVDAYPQGFTTLREPTPVRRLPVSSWPTREQEAVASRCPETQETLTAAELAYTVTSVGARSSELHRASEGSRQNTLKGVEAEDHVFGPGTPITSGFSVTDVGPRIAEVLGAHHHFPRRARMDRPRKGTAAEQQQDSPSMTVGSRFRRRQFIRELAKTSPIPVWPLEKAETFKEKRKHDPRMSLRAGWPWTGFLSGSLSPTNMTSQPTLAEGDDTMEVEDTTTSKPDKVPPVPTFDPVPPIRRMRPQRRPTARLQYQSSRTRTSHLSQASQSQYSQDSQASHDSVPSRYSQDSEHYSQQREYYSQYSDVGPPPSKRLRLNKLIGES</sequence>
<dbReference type="Proteomes" id="UP001152049">
    <property type="component" value="Unassembled WGS sequence"/>
</dbReference>
<name>A0A9W8VAZ1_9HYPO</name>
<dbReference type="Pfam" id="PF12520">
    <property type="entry name" value="DUF3723"/>
    <property type="match status" value="1"/>
</dbReference>
<feature type="region of interest" description="Disordered" evidence="1">
    <location>
        <begin position="644"/>
        <end position="875"/>
    </location>
</feature>
<reference evidence="2" key="1">
    <citation type="submission" date="2022-09" db="EMBL/GenBank/DDBJ databases">
        <title>Fusarium specimens isolated from Avocado Roots.</title>
        <authorList>
            <person name="Stajich J."/>
            <person name="Roper C."/>
            <person name="Heimlech-Rivalta G."/>
        </authorList>
    </citation>
    <scope>NUCLEOTIDE SEQUENCE</scope>
    <source>
        <strain evidence="2">CF00136</strain>
    </source>
</reference>
<organism evidence="2 3">
    <name type="scientific">Fusarium torreyae</name>
    <dbReference type="NCBI Taxonomy" id="1237075"/>
    <lineage>
        <taxon>Eukaryota</taxon>
        <taxon>Fungi</taxon>
        <taxon>Dikarya</taxon>
        <taxon>Ascomycota</taxon>
        <taxon>Pezizomycotina</taxon>
        <taxon>Sordariomycetes</taxon>
        <taxon>Hypocreomycetidae</taxon>
        <taxon>Hypocreales</taxon>
        <taxon>Nectriaceae</taxon>
        <taxon>Fusarium</taxon>
    </lineage>
</organism>
<feature type="compositionally biased region" description="Low complexity" evidence="1">
    <location>
        <begin position="676"/>
        <end position="692"/>
    </location>
</feature>
<feature type="region of interest" description="Disordered" evidence="1">
    <location>
        <begin position="522"/>
        <end position="548"/>
    </location>
</feature>
<gene>
    <name evidence="2" type="ORF">NW762_012848</name>
</gene>
<dbReference type="OrthoDB" id="4227485at2759"/>
<protein>
    <submittedName>
        <fullName evidence="2">Uncharacterized protein</fullName>
    </submittedName>
</protein>
<dbReference type="AlphaFoldDB" id="A0A9W8VAZ1"/>
<feature type="compositionally biased region" description="Polar residues" evidence="1">
    <location>
        <begin position="530"/>
        <end position="539"/>
    </location>
</feature>
<keyword evidence="3" id="KW-1185">Reference proteome</keyword>
<proteinExistence type="predicted"/>
<feature type="region of interest" description="Disordered" evidence="1">
    <location>
        <begin position="1090"/>
        <end position="1219"/>
    </location>
</feature>
<accession>A0A9W8VAZ1</accession>
<feature type="compositionally biased region" description="Pro residues" evidence="1">
    <location>
        <begin position="1122"/>
        <end position="1133"/>
    </location>
</feature>
<feature type="compositionally biased region" description="Low complexity" evidence="1">
    <location>
        <begin position="1157"/>
        <end position="1177"/>
    </location>
</feature>
<comment type="caution">
    <text evidence="2">The sequence shown here is derived from an EMBL/GenBank/DDBJ whole genome shotgun (WGS) entry which is preliminary data.</text>
</comment>
<evidence type="ECO:0000313" key="2">
    <source>
        <dbReference type="EMBL" id="KAJ4248078.1"/>
    </source>
</evidence>
<feature type="compositionally biased region" description="Polar residues" evidence="1">
    <location>
        <begin position="1090"/>
        <end position="1101"/>
    </location>
</feature>
<feature type="compositionally biased region" description="Acidic residues" evidence="1">
    <location>
        <begin position="1104"/>
        <end position="1113"/>
    </location>
</feature>
<feature type="compositionally biased region" description="Basic residues" evidence="1">
    <location>
        <begin position="1135"/>
        <end position="1144"/>
    </location>
</feature>